<dbReference type="Proteomes" id="UP000009080">
    <property type="component" value="Chromosome"/>
</dbReference>
<dbReference type="KEGG" id="ttu:TERTU_4461"/>
<dbReference type="AlphaFoldDB" id="C5BJ55"/>
<organism evidence="1 2">
    <name type="scientific">Teredinibacter turnerae (strain ATCC 39867 / T7901)</name>
    <dbReference type="NCBI Taxonomy" id="377629"/>
    <lineage>
        <taxon>Bacteria</taxon>
        <taxon>Pseudomonadati</taxon>
        <taxon>Pseudomonadota</taxon>
        <taxon>Gammaproteobacteria</taxon>
        <taxon>Cellvibrionales</taxon>
        <taxon>Cellvibrionaceae</taxon>
        <taxon>Teredinibacter</taxon>
    </lineage>
</organism>
<evidence type="ECO:0000313" key="2">
    <source>
        <dbReference type="Proteomes" id="UP000009080"/>
    </source>
</evidence>
<accession>C5BJ55</accession>
<name>C5BJ55_TERTT</name>
<evidence type="ECO:0000313" key="1">
    <source>
        <dbReference type="EMBL" id="ACR12024.1"/>
    </source>
</evidence>
<gene>
    <name evidence="1" type="ordered locus">TERTU_4461</name>
</gene>
<dbReference type="EMBL" id="CP001614">
    <property type="protein sequence ID" value="ACR12024.1"/>
    <property type="molecule type" value="Genomic_DNA"/>
</dbReference>
<dbReference type="HOGENOM" id="CLU_2902786_0_0_6"/>
<reference evidence="1 2" key="1">
    <citation type="journal article" date="2009" name="PLoS ONE">
        <title>The complete genome of Teredinibacter turnerae T7901: an intracellular endosymbiont of marine wood-boring bivalves (shipworms).</title>
        <authorList>
            <person name="Yang J.C."/>
            <person name="Madupu R."/>
            <person name="Durkin A.S."/>
            <person name="Ekborg N.A."/>
            <person name="Pedamallu C.S."/>
            <person name="Hostetler J.B."/>
            <person name="Radune D."/>
            <person name="Toms B.S."/>
            <person name="Henrissat B."/>
            <person name="Coutinho P.M."/>
            <person name="Schwarz S."/>
            <person name="Field L."/>
            <person name="Trindade-Silva A.E."/>
            <person name="Soares C.A.G."/>
            <person name="Elshahawi S."/>
            <person name="Hanora A."/>
            <person name="Schmidt E.W."/>
            <person name="Haygood M.G."/>
            <person name="Posfai J."/>
            <person name="Benner J."/>
            <person name="Madinger C."/>
            <person name="Nove J."/>
            <person name="Anton B."/>
            <person name="Chaudhary K."/>
            <person name="Foster J."/>
            <person name="Holman A."/>
            <person name="Kumar S."/>
            <person name="Lessard P.A."/>
            <person name="Luyten Y.A."/>
            <person name="Slatko B."/>
            <person name="Wood N."/>
            <person name="Wu B."/>
            <person name="Teplitski M."/>
            <person name="Mougous J.D."/>
            <person name="Ward N."/>
            <person name="Eisen J.A."/>
            <person name="Badger J.H."/>
            <person name="Distel D.L."/>
        </authorList>
    </citation>
    <scope>NUCLEOTIDE SEQUENCE [LARGE SCALE GENOMIC DNA]</scope>
    <source>
        <strain evidence="2">ATCC 39867 / T7901</strain>
    </source>
</reference>
<proteinExistence type="predicted"/>
<keyword evidence="2" id="KW-1185">Reference proteome</keyword>
<protein>
    <submittedName>
        <fullName evidence="1">Uncharacterized protein</fullName>
    </submittedName>
</protein>
<sequence length="62" mass="7447">MCKIERKRNTQKRAQQYVSAETICYVFTYTQLMLRIHCTYRLHSTSVRLQLKKSNIATEHLL</sequence>